<sequence>MKKYKLKLHYTADELQELKELSKDYRSPINALHQIIIVASCDDPLRNLRAKYFEIKHEDEFDFMTDINNAVMGTAVFPNKLYIVHDTNTNSVIYHDDINNKLIWAPLCFYRPVKNTKEEWLAINPAYEPMLEKVEN</sequence>
<protein>
    <submittedName>
        <fullName evidence="1">Uncharacterized protein</fullName>
    </submittedName>
</protein>
<dbReference type="RefSeq" id="WP_182082486.1">
    <property type="nucleotide sequence ID" value="NZ_CP049366.1"/>
</dbReference>
<evidence type="ECO:0000313" key="2">
    <source>
        <dbReference type="Proteomes" id="UP000514410"/>
    </source>
</evidence>
<organism evidence="1 2">
    <name type="scientific">Companilactobacillus pabuli</name>
    <dbReference type="NCBI Taxonomy" id="2714036"/>
    <lineage>
        <taxon>Bacteria</taxon>
        <taxon>Bacillati</taxon>
        <taxon>Bacillota</taxon>
        <taxon>Bacilli</taxon>
        <taxon>Lactobacillales</taxon>
        <taxon>Lactobacillaceae</taxon>
        <taxon>Companilactobacillus</taxon>
    </lineage>
</organism>
<gene>
    <name evidence="1" type="ORF">G6534_06085</name>
</gene>
<name>A0A7L7KXM3_9LACO</name>
<keyword evidence="2" id="KW-1185">Reference proteome</keyword>
<dbReference type="Proteomes" id="UP000514410">
    <property type="component" value="Chromosome"/>
</dbReference>
<accession>A0A7L7KXM3</accession>
<reference evidence="1 2" key="1">
    <citation type="submission" date="2020-02" db="EMBL/GenBank/DDBJ databases">
        <title>Complete Genome Sequence of Lactobacillus sp. NFFJ11 Isolated from animal feed.</title>
        <authorList>
            <person name="Jung J.Y."/>
        </authorList>
    </citation>
    <scope>NUCLEOTIDE SEQUENCE [LARGE SCALE GENOMIC DNA]</scope>
    <source>
        <strain evidence="1 2">NFFJ11</strain>
    </source>
</reference>
<dbReference type="KEGG" id="cpab:G6534_06085"/>
<evidence type="ECO:0000313" key="1">
    <source>
        <dbReference type="EMBL" id="QMT84219.1"/>
    </source>
</evidence>
<proteinExistence type="predicted"/>
<dbReference type="EMBL" id="CP049366">
    <property type="protein sequence ID" value="QMT84219.1"/>
    <property type="molecule type" value="Genomic_DNA"/>
</dbReference>
<dbReference type="AlphaFoldDB" id="A0A7L7KXM3"/>